<evidence type="ECO:0000313" key="2">
    <source>
        <dbReference type="WBParaSite" id="ALUE_0002308201-mRNA-1"/>
    </source>
</evidence>
<dbReference type="Proteomes" id="UP000036681">
    <property type="component" value="Unplaced"/>
</dbReference>
<reference evidence="2" key="1">
    <citation type="submission" date="2017-02" db="UniProtKB">
        <authorList>
            <consortium name="WormBaseParasite"/>
        </authorList>
    </citation>
    <scope>IDENTIFICATION</scope>
</reference>
<name>A0A0M3IWF4_ASCLU</name>
<dbReference type="AlphaFoldDB" id="A0A0M3IWF4"/>
<evidence type="ECO:0000313" key="1">
    <source>
        <dbReference type="Proteomes" id="UP000036681"/>
    </source>
</evidence>
<accession>A0A0M3IWF4</accession>
<keyword evidence="1" id="KW-1185">Reference proteome</keyword>
<proteinExistence type="predicted"/>
<dbReference type="WBParaSite" id="ALUE_0002308201-mRNA-1">
    <property type="protein sequence ID" value="ALUE_0002308201-mRNA-1"/>
    <property type="gene ID" value="ALUE_0002308201"/>
</dbReference>
<protein>
    <submittedName>
        <fullName evidence="2">Ovule protein</fullName>
    </submittedName>
</protein>
<sequence length="57" mass="6444">LCNNIYIIRILCGSDIGAISCWRIDCGVLRVDLSFAHHFITSRFITSGLKHYSMQAL</sequence>
<organism evidence="1 2">
    <name type="scientific">Ascaris lumbricoides</name>
    <name type="common">Giant roundworm</name>
    <dbReference type="NCBI Taxonomy" id="6252"/>
    <lineage>
        <taxon>Eukaryota</taxon>
        <taxon>Metazoa</taxon>
        <taxon>Ecdysozoa</taxon>
        <taxon>Nematoda</taxon>
        <taxon>Chromadorea</taxon>
        <taxon>Rhabditida</taxon>
        <taxon>Spirurina</taxon>
        <taxon>Ascaridomorpha</taxon>
        <taxon>Ascaridoidea</taxon>
        <taxon>Ascarididae</taxon>
        <taxon>Ascaris</taxon>
    </lineage>
</organism>